<proteinExistence type="predicted"/>
<dbReference type="InterPro" id="IPR051015">
    <property type="entry name" value="EvgA-like"/>
</dbReference>
<sequence>MGEDSAVSAAGQEATAEKTTAGQTTIVIGDDHPLVQAALRDALGKAMPEVRVIECPDLDSVMTAVGRGPDDIDLVLLDLNMPGTHGFAGLFLMLAHHPTVPVAILSALQDSDTIRRALAYGASGYIPKSLSMPAMADAIRAILSGETWAPPLSAASTEADEADAARRFASLSPQQLRILTMIVDGKLNKQIAGELNVSEQTVKVHVSSILRKLNVVSRTQAAVVAGRLAVGGDVLR</sequence>
<feature type="region of interest" description="Disordered" evidence="4">
    <location>
        <begin position="1"/>
        <end position="20"/>
    </location>
</feature>
<dbReference type="InterPro" id="IPR011006">
    <property type="entry name" value="CheY-like_superfamily"/>
</dbReference>
<dbReference type="PROSITE" id="PS50043">
    <property type="entry name" value="HTH_LUXR_2"/>
    <property type="match status" value="1"/>
</dbReference>
<dbReference type="GO" id="GO:0003677">
    <property type="term" value="F:DNA binding"/>
    <property type="evidence" value="ECO:0007669"/>
    <property type="project" value="UniProtKB-KW"/>
</dbReference>
<evidence type="ECO:0000256" key="3">
    <source>
        <dbReference type="PROSITE-ProRule" id="PRU00169"/>
    </source>
</evidence>
<dbReference type="Gene3D" id="3.40.50.2300">
    <property type="match status" value="1"/>
</dbReference>
<dbReference type="CDD" id="cd06170">
    <property type="entry name" value="LuxR_C_like"/>
    <property type="match status" value="1"/>
</dbReference>
<evidence type="ECO:0000256" key="2">
    <source>
        <dbReference type="ARBA" id="ARBA00023125"/>
    </source>
</evidence>
<dbReference type="Pfam" id="PF00196">
    <property type="entry name" value="GerE"/>
    <property type="match status" value="1"/>
</dbReference>
<dbReference type="GO" id="GO:0006355">
    <property type="term" value="P:regulation of DNA-templated transcription"/>
    <property type="evidence" value="ECO:0007669"/>
    <property type="project" value="InterPro"/>
</dbReference>
<dbReference type="PROSITE" id="PS00622">
    <property type="entry name" value="HTH_LUXR_1"/>
    <property type="match status" value="1"/>
</dbReference>
<dbReference type="PANTHER" id="PTHR45566">
    <property type="entry name" value="HTH-TYPE TRANSCRIPTIONAL REGULATOR YHJB-RELATED"/>
    <property type="match status" value="1"/>
</dbReference>
<dbReference type="SMART" id="SM00448">
    <property type="entry name" value="REC"/>
    <property type="match status" value="1"/>
</dbReference>
<dbReference type="SUPFAM" id="SSF46894">
    <property type="entry name" value="C-terminal effector domain of the bipartite response regulators"/>
    <property type="match status" value="1"/>
</dbReference>
<dbReference type="PRINTS" id="PR00038">
    <property type="entry name" value="HTHLUXR"/>
</dbReference>
<dbReference type="GO" id="GO:0000160">
    <property type="term" value="P:phosphorelay signal transduction system"/>
    <property type="evidence" value="ECO:0007669"/>
    <property type="project" value="InterPro"/>
</dbReference>
<keyword evidence="7" id="KW-0614">Plasmid</keyword>
<evidence type="ECO:0000313" key="8">
    <source>
        <dbReference type="Proteomes" id="UP000509702"/>
    </source>
</evidence>
<evidence type="ECO:0000256" key="1">
    <source>
        <dbReference type="ARBA" id="ARBA00022553"/>
    </source>
</evidence>
<dbReference type="SUPFAM" id="SSF52172">
    <property type="entry name" value="CheY-like"/>
    <property type="match status" value="1"/>
</dbReference>
<feature type="domain" description="HTH luxR-type" evidence="5">
    <location>
        <begin position="164"/>
        <end position="229"/>
    </location>
</feature>
<dbReference type="PROSITE" id="PS50110">
    <property type="entry name" value="RESPONSE_REGULATORY"/>
    <property type="match status" value="1"/>
</dbReference>
<dbReference type="InterPro" id="IPR016032">
    <property type="entry name" value="Sig_transdc_resp-reg_C-effctor"/>
</dbReference>
<evidence type="ECO:0000259" key="5">
    <source>
        <dbReference type="PROSITE" id="PS50043"/>
    </source>
</evidence>
<reference evidence="7 8" key="1">
    <citation type="submission" date="2020-06" db="EMBL/GenBank/DDBJ databases">
        <title>Complete genome of Azosprillum oryzae KACC14407.</title>
        <authorList>
            <person name="Kim M."/>
            <person name="Park Y.-J."/>
            <person name="Shin J.-H."/>
        </authorList>
    </citation>
    <scope>NUCLEOTIDE SEQUENCE [LARGE SCALE GENOMIC DNA]</scope>
    <source>
        <strain evidence="7 8">KACC 14407</strain>
        <plasmid evidence="7 8">unnamed3</plasmid>
    </source>
</reference>
<dbReference type="CDD" id="cd17535">
    <property type="entry name" value="REC_NarL-like"/>
    <property type="match status" value="1"/>
</dbReference>
<dbReference type="Pfam" id="PF00072">
    <property type="entry name" value="Response_reg"/>
    <property type="match status" value="1"/>
</dbReference>
<dbReference type="PANTHER" id="PTHR45566:SF1">
    <property type="entry name" value="HTH-TYPE TRANSCRIPTIONAL REGULATOR YHJB-RELATED"/>
    <property type="match status" value="1"/>
</dbReference>
<dbReference type="Proteomes" id="UP000509702">
    <property type="component" value="Plasmid unnamed3"/>
</dbReference>
<organism evidence="7 8">
    <name type="scientific">Azospirillum oryzae</name>
    <dbReference type="NCBI Taxonomy" id="286727"/>
    <lineage>
        <taxon>Bacteria</taxon>
        <taxon>Pseudomonadati</taxon>
        <taxon>Pseudomonadota</taxon>
        <taxon>Alphaproteobacteria</taxon>
        <taxon>Rhodospirillales</taxon>
        <taxon>Azospirillaceae</taxon>
        <taxon>Azospirillum</taxon>
    </lineage>
</organism>
<dbReference type="AlphaFoldDB" id="A0A6N1AEV8"/>
<name>A0A6N1AEV8_9PROT</name>
<dbReference type="OrthoDB" id="9805444at2"/>
<accession>A0A6N1AEV8</accession>
<feature type="domain" description="Response regulatory" evidence="6">
    <location>
        <begin position="25"/>
        <end position="143"/>
    </location>
</feature>
<keyword evidence="8" id="KW-1185">Reference proteome</keyword>
<feature type="modified residue" description="4-aspartylphosphate" evidence="3">
    <location>
        <position position="78"/>
    </location>
</feature>
<gene>
    <name evidence="7" type="ORF">HUE56_06875</name>
</gene>
<dbReference type="RefSeq" id="WP_149201065.1">
    <property type="nucleotide sequence ID" value="NZ_BSOV01000056.1"/>
</dbReference>
<dbReference type="InterPro" id="IPR000792">
    <property type="entry name" value="Tscrpt_reg_LuxR_C"/>
</dbReference>
<dbReference type="InterPro" id="IPR058245">
    <property type="entry name" value="NreC/VraR/RcsB-like_REC"/>
</dbReference>
<evidence type="ECO:0000256" key="4">
    <source>
        <dbReference type="SAM" id="MobiDB-lite"/>
    </source>
</evidence>
<dbReference type="InterPro" id="IPR001789">
    <property type="entry name" value="Sig_transdc_resp-reg_receiver"/>
</dbReference>
<protein>
    <submittedName>
        <fullName evidence="7">Response regulator transcription factor</fullName>
    </submittedName>
</protein>
<dbReference type="KEGG" id="aoz:HUE56_06875"/>
<dbReference type="EMBL" id="CP054617">
    <property type="protein sequence ID" value="QKS50225.1"/>
    <property type="molecule type" value="Genomic_DNA"/>
</dbReference>
<geneLocation type="plasmid" evidence="7 8">
    <name>unnamed3</name>
</geneLocation>
<evidence type="ECO:0000313" key="7">
    <source>
        <dbReference type="EMBL" id="QKS50225.1"/>
    </source>
</evidence>
<keyword evidence="1 3" id="KW-0597">Phosphoprotein</keyword>
<dbReference type="SMART" id="SM00421">
    <property type="entry name" value="HTH_LUXR"/>
    <property type="match status" value="1"/>
</dbReference>
<keyword evidence="2" id="KW-0238">DNA-binding</keyword>
<evidence type="ECO:0000259" key="6">
    <source>
        <dbReference type="PROSITE" id="PS50110"/>
    </source>
</evidence>